<gene>
    <name evidence="1" type="ORF">K529_005425</name>
</gene>
<dbReference type="EMBL" id="CP015230">
    <property type="protein sequence ID" value="ANP40202.1"/>
    <property type="molecule type" value="Genomic_DNA"/>
</dbReference>
<name>A0A1B1A0V8_9RHOB</name>
<protein>
    <submittedName>
        <fullName evidence="1">Uncharacterized protein</fullName>
    </submittedName>
</protein>
<evidence type="ECO:0000313" key="2">
    <source>
        <dbReference type="Proteomes" id="UP000013243"/>
    </source>
</evidence>
<dbReference type="STRING" id="1265309.K529_005425"/>
<evidence type="ECO:0000313" key="1">
    <source>
        <dbReference type="EMBL" id="ANP40202.1"/>
    </source>
</evidence>
<proteinExistence type="predicted"/>
<reference evidence="1 2" key="1">
    <citation type="journal article" date="2016" name="ISME J.">
        <title>Global occurrence and heterogeneity of the Roseobacter-clade species Ruegeria mobilis.</title>
        <authorList>
            <person name="Sonnenschein E."/>
            <person name="Gram L."/>
        </authorList>
    </citation>
    <scope>NUCLEOTIDE SEQUENCE [LARGE SCALE GENOMIC DNA]</scope>
    <source>
        <strain evidence="1 2">F1926</strain>
    </source>
</reference>
<accession>A0A1B1A0V8</accession>
<dbReference type="Proteomes" id="UP000013243">
    <property type="component" value="Chromosome"/>
</dbReference>
<organism evidence="1 2">
    <name type="scientific">Tritonibacter mobilis F1926</name>
    <dbReference type="NCBI Taxonomy" id="1265309"/>
    <lineage>
        <taxon>Bacteria</taxon>
        <taxon>Pseudomonadati</taxon>
        <taxon>Pseudomonadota</taxon>
        <taxon>Alphaproteobacteria</taxon>
        <taxon>Rhodobacterales</taxon>
        <taxon>Paracoccaceae</taxon>
        <taxon>Tritonibacter</taxon>
    </lineage>
</organism>
<dbReference type="AlphaFoldDB" id="A0A1B1A0V8"/>
<sequence>MRLTLRDQEILSWLYRYRYLRHDLLISIFAPKSPKRFAERLGDLFHETGFISRPLLQAPLFDARATPMMYEISNKGVAYLEALELLPHRAVTFSRRPRDSFNPQMLHTMMIIETLLETELATRSEPDQRFVPVDEILARAPEATQKARNPLALPARIDGRKTQLIPDALYGIEHQVDGESRYRFYALECERTSPAYRSGTATSSTRKKKAAYATAIQAQAFKAQWGIPNLEVKIIGSD</sequence>
<dbReference type="KEGG" id="rmb:K529_005425"/>